<keyword evidence="1" id="KW-0732">Signal</keyword>
<reference evidence="2 3" key="1">
    <citation type="submission" date="2018-09" db="EMBL/GenBank/DDBJ databases">
        <title>Arachidicoccus sp. nov., a bacterium isolated from soil.</title>
        <authorList>
            <person name="Weon H.-Y."/>
            <person name="Kwon S.-W."/>
            <person name="Lee S.A."/>
        </authorList>
    </citation>
    <scope>NUCLEOTIDE SEQUENCE [LARGE SCALE GENOMIC DNA]</scope>
    <source>
        <strain evidence="2 3">KIS59-12</strain>
    </source>
</reference>
<proteinExistence type="predicted"/>
<keyword evidence="3" id="KW-1185">Reference proteome</keyword>
<protein>
    <recommendedName>
        <fullName evidence="4">Carboxypeptidase regulatory-like domain-containing protein</fullName>
    </recommendedName>
</protein>
<evidence type="ECO:0000256" key="1">
    <source>
        <dbReference type="SAM" id="SignalP"/>
    </source>
</evidence>
<dbReference type="Proteomes" id="UP000266118">
    <property type="component" value="Chromosome"/>
</dbReference>
<name>A0A386HRM2_9BACT</name>
<dbReference type="AlphaFoldDB" id="A0A386HRM2"/>
<dbReference type="EMBL" id="CP032489">
    <property type="protein sequence ID" value="AYD48433.1"/>
    <property type="molecule type" value="Genomic_DNA"/>
</dbReference>
<feature type="chain" id="PRO_5017441771" description="Carboxypeptidase regulatory-like domain-containing protein" evidence="1">
    <location>
        <begin position="22"/>
        <end position="138"/>
    </location>
</feature>
<feature type="signal peptide" evidence="1">
    <location>
        <begin position="1"/>
        <end position="21"/>
    </location>
</feature>
<dbReference type="KEGG" id="ark:D6B99_12965"/>
<sequence length="138" mass="15285">MKKKSFNFLVLYVFLSLTAFAFKVQPYKKANVSSILNIKNIDSVQKGPFSITADDANTYNCIAFLTSSDGAYYASLSDVSGEYEINITSTYGGYDEAAYEIYGTVKTDYGTYNVAWTTPINWSPENPSKGVITISLQQ</sequence>
<gene>
    <name evidence="2" type="ORF">D6B99_12965</name>
</gene>
<evidence type="ECO:0000313" key="3">
    <source>
        <dbReference type="Proteomes" id="UP000266118"/>
    </source>
</evidence>
<accession>A0A386HRM2</accession>
<evidence type="ECO:0008006" key="4">
    <source>
        <dbReference type="Google" id="ProtNLM"/>
    </source>
</evidence>
<evidence type="ECO:0000313" key="2">
    <source>
        <dbReference type="EMBL" id="AYD48433.1"/>
    </source>
</evidence>
<dbReference type="RefSeq" id="WP_119989170.1">
    <property type="nucleotide sequence ID" value="NZ_CP032489.1"/>
</dbReference>
<organism evidence="2 3">
    <name type="scientific">Arachidicoccus soli</name>
    <dbReference type="NCBI Taxonomy" id="2341117"/>
    <lineage>
        <taxon>Bacteria</taxon>
        <taxon>Pseudomonadati</taxon>
        <taxon>Bacteroidota</taxon>
        <taxon>Chitinophagia</taxon>
        <taxon>Chitinophagales</taxon>
        <taxon>Chitinophagaceae</taxon>
        <taxon>Arachidicoccus</taxon>
    </lineage>
</organism>